<evidence type="ECO:0000313" key="2">
    <source>
        <dbReference type="EMBL" id="AOW20986.1"/>
    </source>
</evidence>
<accession>A0A1D8P8S5</accession>
<dbReference type="PANTHER" id="PTHR42834:SF1">
    <property type="entry name" value="ENDONUCLEASE_EXONUCLEASE_PHOSPHATASE FAMILY PROTEIN (AFU_ORTHOLOGUE AFUA_3G09210)"/>
    <property type="match status" value="1"/>
</dbReference>
<evidence type="ECO:0000259" key="1">
    <source>
        <dbReference type="Pfam" id="PF19580"/>
    </source>
</evidence>
<reference evidence="2 3" key="1">
    <citation type="submission" date="2016-10" db="EMBL/GenBank/DDBJ databases">
        <title>Lutibacter sp. LPB0138, isolated from marine gastropod.</title>
        <authorList>
            <person name="Kim E."/>
            <person name="Yi H."/>
        </authorList>
    </citation>
    <scope>NUCLEOTIDE SEQUENCE [LARGE SCALE GENOMIC DNA]</scope>
    <source>
        <strain evidence="2 3">LPB0138</strain>
    </source>
</reference>
<sequence>MFSYFKSQGKDKNAFTVAFYNLENLFDTKDDPHTFDDDFTPGGRQKWFANRYFKKIKKLSSVISQIGTDKSFYPPAIIGVAEIENKTVLEDLIYSKNLKAFDYDFVHYNSPDMRGIDVGFLYNKSLFKPTSSMVFPLYLEGEDGERDYTRDVLWVKGCLNGEHIHILVNHWPSRRKGTEESEYKRMLASELNQEIVNVIRSNEEDPKIIIMGDFNDNPTNNSIKSLVKNDFYNPMERLLATGNGTLKHDEDWYLFDQIIFSNNFLGEKENTHSFKYAKVFDNQFLKVYRGKNKGKPFRTFIGKWYQGGFSDHFPVHVYLKKN</sequence>
<dbReference type="STRING" id="1850246.LPB138_09990"/>
<keyword evidence="2" id="KW-0255">Endonuclease</keyword>
<dbReference type="OrthoDB" id="9802724at2"/>
<dbReference type="Pfam" id="PF19580">
    <property type="entry name" value="Exo_endo_phos_3"/>
    <property type="match status" value="1"/>
</dbReference>
<keyword evidence="2" id="KW-0378">Hydrolase</keyword>
<dbReference type="Gene3D" id="3.60.10.10">
    <property type="entry name" value="Endonuclease/exonuclease/phosphatase"/>
    <property type="match status" value="1"/>
</dbReference>
<proteinExistence type="predicted"/>
<gene>
    <name evidence="2" type="ORF">LPB138_09990</name>
</gene>
<feature type="domain" description="Endonuclease/exonuclease/phosphatase" evidence="1">
    <location>
        <begin position="16"/>
        <end position="321"/>
    </location>
</feature>
<organism evidence="2 3">
    <name type="scientific">Urechidicola croceus</name>
    <dbReference type="NCBI Taxonomy" id="1850246"/>
    <lineage>
        <taxon>Bacteria</taxon>
        <taxon>Pseudomonadati</taxon>
        <taxon>Bacteroidota</taxon>
        <taxon>Flavobacteriia</taxon>
        <taxon>Flavobacteriales</taxon>
        <taxon>Flavobacteriaceae</taxon>
        <taxon>Urechidicola</taxon>
    </lineage>
</organism>
<dbReference type="RefSeq" id="WP_070237150.1">
    <property type="nucleotide sequence ID" value="NZ_CP017478.1"/>
</dbReference>
<dbReference type="GO" id="GO:0004519">
    <property type="term" value="F:endonuclease activity"/>
    <property type="evidence" value="ECO:0007669"/>
    <property type="project" value="UniProtKB-KW"/>
</dbReference>
<dbReference type="EMBL" id="CP017478">
    <property type="protein sequence ID" value="AOW20986.1"/>
    <property type="molecule type" value="Genomic_DNA"/>
</dbReference>
<keyword evidence="2" id="KW-0540">Nuclease</keyword>
<keyword evidence="3" id="KW-1185">Reference proteome</keyword>
<dbReference type="AlphaFoldDB" id="A0A1D8P8S5"/>
<dbReference type="InterPro" id="IPR005135">
    <property type="entry name" value="Endo/exonuclease/phosphatase"/>
</dbReference>
<dbReference type="Proteomes" id="UP000176050">
    <property type="component" value="Chromosome"/>
</dbReference>
<dbReference type="InterPro" id="IPR036691">
    <property type="entry name" value="Endo/exonu/phosph_ase_sf"/>
</dbReference>
<evidence type="ECO:0000313" key="3">
    <source>
        <dbReference type="Proteomes" id="UP000176050"/>
    </source>
</evidence>
<dbReference type="SUPFAM" id="SSF56219">
    <property type="entry name" value="DNase I-like"/>
    <property type="match status" value="1"/>
</dbReference>
<dbReference type="KEGG" id="lul:LPB138_09990"/>
<name>A0A1D8P8S5_9FLAO</name>
<dbReference type="PANTHER" id="PTHR42834">
    <property type="entry name" value="ENDONUCLEASE/EXONUCLEASE/PHOSPHATASE FAMILY PROTEIN (AFU_ORTHOLOGUE AFUA_3G09210)"/>
    <property type="match status" value="1"/>
</dbReference>
<protein>
    <submittedName>
        <fullName evidence="2">Endonuclease</fullName>
    </submittedName>
</protein>